<evidence type="ECO:0000256" key="1">
    <source>
        <dbReference type="SAM" id="Phobius"/>
    </source>
</evidence>
<sequence>MATKHPCRPDDSRFSDLLNKWQLRIMKIALFVLFILEVSHYVLFMVNKLVKSIKDSFC</sequence>
<dbReference type="Proteomes" id="UP000019141">
    <property type="component" value="Unassembled WGS sequence"/>
</dbReference>
<reference evidence="2 3" key="1">
    <citation type="journal article" date="2014" name="Nature">
        <title>An environmental bacterial taxon with a large and distinct metabolic repertoire.</title>
        <authorList>
            <person name="Wilson M.C."/>
            <person name="Mori T."/>
            <person name="Ruckert C."/>
            <person name="Uria A.R."/>
            <person name="Helf M.J."/>
            <person name="Takada K."/>
            <person name="Gernert C."/>
            <person name="Steffens U.A."/>
            <person name="Heycke N."/>
            <person name="Schmitt S."/>
            <person name="Rinke C."/>
            <person name="Helfrich E.J."/>
            <person name="Brachmann A.O."/>
            <person name="Gurgui C."/>
            <person name="Wakimoto T."/>
            <person name="Kracht M."/>
            <person name="Crusemann M."/>
            <person name="Hentschel U."/>
            <person name="Abe I."/>
            <person name="Matsunaga S."/>
            <person name="Kalinowski J."/>
            <person name="Takeyama H."/>
            <person name="Piel J."/>
        </authorList>
    </citation>
    <scope>NUCLEOTIDE SEQUENCE [LARGE SCALE GENOMIC DNA]</scope>
    <source>
        <strain evidence="3">TSY1</strain>
    </source>
</reference>
<dbReference type="EMBL" id="AZHW01000642">
    <property type="protein sequence ID" value="ETW97618.1"/>
    <property type="molecule type" value="Genomic_DNA"/>
</dbReference>
<accession>W4LHM9</accession>
<gene>
    <name evidence="2" type="ORF">ETSY1_21960</name>
</gene>
<evidence type="ECO:0000313" key="2">
    <source>
        <dbReference type="EMBL" id="ETW97618.1"/>
    </source>
</evidence>
<keyword evidence="1" id="KW-1133">Transmembrane helix</keyword>
<comment type="caution">
    <text evidence="2">The sequence shown here is derived from an EMBL/GenBank/DDBJ whole genome shotgun (WGS) entry which is preliminary data.</text>
</comment>
<keyword evidence="3" id="KW-1185">Reference proteome</keyword>
<organism evidence="2 3">
    <name type="scientific">Entotheonella factor</name>
    <dbReference type="NCBI Taxonomy" id="1429438"/>
    <lineage>
        <taxon>Bacteria</taxon>
        <taxon>Pseudomonadati</taxon>
        <taxon>Nitrospinota/Tectimicrobiota group</taxon>
        <taxon>Candidatus Tectimicrobiota</taxon>
        <taxon>Candidatus Entotheonellia</taxon>
        <taxon>Candidatus Entotheonellales</taxon>
        <taxon>Candidatus Entotheonellaceae</taxon>
        <taxon>Candidatus Entotheonella</taxon>
    </lineage>
</organism>
<feature type="transmembrane region" description="Helical" evidence="1">
    <location>
        <begin position="25"/>
        <end position="44"/>
    </location>
</feature>
<dbReference type="HOGENOM" id="CLU_2970822_0_0_7"/>
<keyword evidence="1" id="KW-0812">Transmembrane</keyword>
<keyword evidence="1" id="KW-0472">Membrane</keyword>
<dbReference type="AlphaFoldDB" id="W4LHM9"/>
<protein>
    <submittedName>
        <fullName evidence="2">Uncharacterized protein</fullName>
    </submittedName>
</protein>
<name>W4LHM9_ENTF1</name>
<evidence type="ECO:0000313" key="3">
    <source>
        <dbReference type="Proteomes" id="UP000019141"/>
    </source>
</evidence>
<proteinExistence type="predicted"/>